<dbReference type="Gene3D" id="3.30.70.1400">
    <property type="entry name" value="Aminomethyltransferase beta-barrel domains"/>
    <property type="match status" value="1"/>
</dbReference>
<dbReference type="PIRSF" id="PIRSF006487">
    <property type="entry name" value="GcvT"/>
    <property type="match status" value="1"/>
</dbReference>
<sequence length="337" mass="36348">MTALSNTAIELSNRFDTTSSGDSGTSLCWLTHEGVIAVDGPDAERFLQGQLTCDVAHLGAKQSTLGARCNPKGRMQSSFRLHRSETGFLLSMAQELVTPQVTELSKYAAFFKTSLSDQSDQWIRLGLWGEHTDKALAAADLERPAGPGQVTTTLDARVLSLPDGAYEVWLTTGRALEATDQLLQHSSADNLNNWLLRQIQAGLGQVTGPTLELFIPQMLNLQQLGGVSFKKGCYTGQEIVARMQYLGKLKRRMYRLLLAGEACPDAGTPIIDRDSGKTVGEVVIAARGRKLVEMLAVLQKDAAQLATLSAGNAQGPLITLADLPYESDLTASDEAVQ</sequence>
<dbReference type="EMBL" id="RKKU01000004">
    <property type="protein sequence ID" value="ROZ86648.1"/>
    <property type="molecule type" value="Genomic_DNA"/>
</dbReference>
<dbReference type="SUPFAM" id="SSF101790">
    <property type="entry name" value="Aminomethyltransferase beta-barrel domain"/>
    <property type="match status" value="1"/>
</dbReference>
<comment type="caution">
    <text evidence="1">The sequence shown here is derived from an EMBL/GenBank/DDBJ whole genome shotgun (WGS) entry which is preliminary data.</text>
</comment>
<evidence type="ECO:0000313" key="2">
    <source>
        <dbReference type="Proteomes" id="UP000275199"/>
    </source>
</evidence>
<proteinExistence type="predicted"/>
<keyword evidence="2" id="KW-1185">Reference proteome</keyword>
<gene>
    <name evidence="1" type="ORF">EF096_05410</name>
</gene>
<organism evidence="1 2">
    <name type="scientific">Pseudomonas neustonica</name>
    <dbReference type="NCBI Taxonomy" id="2487346"/>
    <lineage>
        <taxon>Bacteria</taxon>
        <taxon>Pseudomonadati</taxon>
        <taxon>Pseudomonadota</taxon>
        <taxon>Gammaproteobacteria</taxon>
        <taxon>Pseudomonadales</taxon>
        <taxon>Pseudomonadaceae</taxon>
        <taxon>Pseudomonas</taxon>
    </lineage>
</organism>
<dbReference type="Proteomes" id="UP000275199">
    <property type="component" value="Unassembled WGS sequence"/>
</dbReference>
<dbReference type="SUPFAM" id="SSF103025">
    <property type="entry name" value="Folate-binding domain"/>
    <property type="match status" value="1"/>
</dbReference>
<dbReference type="RefSeq" id="WP_123888604.1">
    <property type="nucleotide sequence ID" value="NZ_RKKU01000004.1"/>
</dbReference>
<dbReference type="NCBIfam" id="TIGR03317">
    <property type="entry name" value="ygfZ_signature"/>
    <property type="match status" value="1"/>
</dbReference>
<dbReference type="PANTHER" id="PTHR22602">
    <property type="entry name" value="TRANSFERASE CAF17, MITOCHONDRIAL-RELATED"/>
    <property type="match status" value="1"/>
</dbReference>
<reference evidence="1 2" key="1">
    <citation type="submission" date="2018-11" db="EMBL/GenBank/DDBJ databases">
        <authorList>
            <person name="Jang G.I."/>
            <person name="Hwang C.Y."/>
        </authorList>
    </citation>
    <scope>NUCLEOTIDE SEQUENCE [LARGE SCALE GENOMIC DNA]</scope>
    <source>
        <strain evidence="1 2">SSM26</strain>
    </source>
</reference>
<dbReference type="Gene3D" id="2.40.30.160">
    <property type="match status" value="1"/>
</dbReference>
<protein>
    <submittedName>
        <fullName evidence="1">Folate-binding protein</fullName>
    </submittedName>
</protein>
<dbReference type="InterPro" id="IPR029043">
    <property type="entry name" value="GcvT/YgfZ_C"/>
</dbReference>
<dbReference type="InterPro" id="IPR017703">
    <property type="entry name" value="YgfZ/GCV_T_CS"/>
</dbReference>
<dbReference type="Gene3D" id="3.30.70.1630">
    <property type="match status" value="1"/>
</dbReference>
<dbReference type="InterPro" id="IPR045179">
    <property type="entry name" value="YgfZ/GcvT"/>
</dbReference>
<evidence type="ECO:0000313" key="1">
    <source>
        <dbReference type="EMBL" id="ROZ86648.1"/>
    </source>
</evidence>
<dbReference type="PANTHER" id="PTHR22602:SF0">
    <property type="entry name" value="TRANSFERASE CAF17, MITOCHONDRIAL-RELATED"/>
    <property type="match status" value="1"/>
</dbReference>
<name>A0ABX9XKB6_9PSED</name>
<accession>A0ABX9XKB6</accession>